<evidence type="ECO:0000259" key="1">
    <source>
        <dbReference type="Pfam" id="PF13472"/>
    </source>
</evidence>
<dbReference type="InterPro" id="IPR013830">
    <property type="entry name" value="SGNH_hydro"/>
</dbReference>
<dbReference type="PANTHER" id="PTHR30383">
    <property type="entry name" value="THIOESTERASE 1/PROTEASE 1/LYSOPHOSPHOLIPASE L1"/>
    <property type="match status" value="1"/>
</dbReference>
<dbReference type="InterPro" id="IPR051532">
    <property type="entry name" value="Ester_Hydrolysis_Enzymes"/>
</dbReference>
<feature type="domain" description="SGNH hydrolase-type esterase" evidence="1">
    <location>
        <begin position="89"/>
        <end position="235"/>
    </location>
</feature>
<dbReference type="InterPro" id="IPR036514">
    <property type="entry name" value="SGNH_hydro_sf"/>
</dbReference>
<dbReference type="GO" id="GO:0004622">
    <property type="term" value="F:phosphatidylcholine lysophospholipase activity"/>
    <property type="evidence" value="ECO:0007669"/>
    <property type="project" value="TreeGrafter"/>
</dbReference>
<dbReference type="AlphaFoldDB" id="A0A926ZH82"/>
<dbReference type="PANTHER" id="PTHR30383:SF5">
    <property type="entry name" value="SGNH HYDROLASE-TYPE ESTERASE DOMAIN-CONTAINING PROTEIN"/>
    <property type="match status" value="1"/>
</dbReference>
<evidence type="ECO:0000313" key="3">
    <source>
        <dbReference type="Proteomes" id="UP000641646"/>
    </source>
</evidence>
<reference evidence="2" key="2">
    <citation type="submission" date="2020-08" db="EMBL/GenBank/DDBJ databases">
        <authorList>
            <person name="Chen M."/>
            <person name="Teng W."/>
            <person name="Zhao L."/>
            <person name="Hu C."/>
            <person name="Zhou Y."/>
            <person name="Han B."/>
            <person name="Song L."/>
            <person name="Shu W."/>
        </authorList>
    </citation>
    <scope>NUCLEOTIDE SEQUENCE</scope>
    <source>
        <strain evidence="2">FACHB-1375</strain>
    </source>
</reference>
<protein>
    <submittedName>
        <fullName evidence="2">G-D-S-L family lipolytic protein</fullName>
    </submittedName>
</protein>
<dbReference type="EMBL" id="JACJPW010000035">
    <property type="protein sequence ID" value="MBD2182349.1"/>
    <property type="molecule type" value="Genomic_DNA"/>
</dbReference>
<comment type="caution">
    <text evidence="2">The sequence shown here is derived from an EMBL/GenBank/DDBJ whole genome shotgun (WGS) entry which is preliminary data.</text>
</comment>
<dbReference type="SUPFAM" id="SSF52266">
    <property type="entry name" value="SGNH hydrolase"/>
    <property type="match status" value="1"/>
</dbReference>
<gene>
    <name evidence="2" type="ORF">H6G03_14810</name>
</gene>
<dbReference type="Gene3D" id="3.40.50.1110">
    <property type="entry name" value="SGNH hydrolase"/>
    <property type="match status" value="1"/>
</dbReference>
<dbReference type="Pfam" id="PF13472">
    <property type="entry name" value="Lipase_GDSL_2"/>
    <property type="match status" value="1"/>
</dbReference>
<name>A0A926ZH82_9CYAN</name>
<keyword evidence="3" id="KW-1185">Reference proteome</keyword>
<organism evidence="2 3">
    <name type="scientific">Aerosakkonema funiforme FACHB-1375</name>
    <dbReference type="NCBI Taxonomy" id="2949571"/>
    <lineage>
        <taxon>Bacteria</taxon>
        <taxon>Bacillati</taxon>
        <taxon>Cyanobacteriota</taxon>
        <taxon>Cyanophyceae</taxon>
        <taxon>Oscillatoriophycideae</taxon>
        <taxon>Aerosakkonematales</taxon>
        <taxon>Aerosakkonemataceae</taxon>
        <taxon>Aerosakkonema</taxon>
    </lineage>
</organism>
<dbReference type="Proteomes" id="UP000641646">
    <property type="component" value="Unassembled WGS sequence"/>
</dbReference>
<accession>A0A926ZH82</accession>
<reference evidence="2" key="1">
    <citation type="journal article" date="2015" name="ISME J.">
        <title>Draft Genome Sequence of Streptomyces incarnatus NRRL8089, which Produces the Nucleoside Antibiotic Sinefungin.</title>
        <authorList>
            <person name="Oshima K."/>
            <person name="Hattori M."/>
            <person name="Shimizu H."/>
            <person name="Fukuda K."/>
            <person name="Nemoto M."/>
            <person name="Inagaki K."/>
            <person name="Tamura T."/>
        </authorList>
    </citation>
    <scope>NUCLEOTIDE SEQUENCE</scope>
    <source>
        <strain evidence="2">FACHB-1375</strain>
    </source>
</reference>
<sequence length="265" mass="30378">MLLLVWLLRDYWSPIESRLNATTTRENLMRELPASSSGLGQRHRLSYQKWVSILAQEAKVVADKPPQHLNILAGDSLSLWFPPDLLPLGKSWLNQGISGEVSAGLLRRLDLFDRTHPETIFVMIGINDLIRGVSDEDILWSYRLIVRRLRRVHPQAQIVVQSILPHGGEESTWEGRDRLLAIPADRIRSLNQELERIAQEENAKYFDLYPLFTDDRGNLRLELTTDGLHLSRQGYLVWRSALILYSQTQLQPPTPNASLPRRPAP</sequence>
<proteinExistence type="predicted"/>
<evidence type="ECO:0000313" key="2">
    <source>
        <dbReference type="EMBL" id="MBD2182349.1"/>
    </source>
</evidence>